<keyword evidence="3" id="KW-1185">Reference proteome</keyword>
<evidence type="ECO:0000256" key="1">
    <source>
        <dbReference type="SAM" id="SignalP"/>
    </source>
</evidence>
<dbReference type="InParanoid" id="A0A5C3NSA9"/>
<gene>
    <name evidence="2" type="ORF">K466DRAFT_606266</name>
</gene>
<proteinExistence type="predicted"/>
<dbReference type="Proteomes" id="UP000308197">
    <property type="component" value="Unassembled WGS sequence"/>
</dbReference>
<accession>A0A5C3NSA9</accession>
<evidence type="ECO:0000313" key="3">
    <source>
        <dbReference type="Proteomes" id="UP000308197"/>
    </source>
</evidence>
<feature type="signal peptide" evidence="1">
    <location>
        <begin position="1"/>
        <end position="21"/>
    </location>
</feature>
<feature type="chain" id="PRO_5022846149" evidence="1">
    <location>
        <begin position="22"/>
        <end position="132"/>
    </location>
</feature>
<organism evidence="2 3">
    <name type="scientific">Polyporus arcularius HHB13444</name>
    <dbReference type="NCBI Taxonomy" id="1314778"/>
    <lineage>
        <taxon>Eukaryota</taxon>
        <taxon>Fungi</taxon>
        <taxon>Dikarya</taxon>
        <taxon>Basidiomycota</taxon>
        <taxon>Agaricomycotina</taxon>
        <taxon>Agaricomycetes</taxon>
        <taxon>Polyporales</taxon>
        <taxon>Polyporaceae</taxon>
        <taxon>Polyporus</taxon>
    </lineage>
</organism>
<protein>
    <submittedName>
        <fullName evidence="2">Uncharacterized protein</fullName>
    </submittedName>
</protein>
<evidence type="ECO:0000313" key="2">
    <source>
        <dbReference type="EMBL" id="TFK79278.1"/>
    </source>
</evidence>
<reference evidence="2 3" key="1">
    <citation type="journal article" date="2019" name="Nat. Ecol. Evol.">
        <title>Megaphylogeny resolves global patterns of mushroom evolution.</title>
        <authorList>
            <person name="Varga T."/>
            <person name="Krizsan K."/>
            <person name="Foldi C."/>
            <person name="Dima B."/>
            <person name="Sanchez-Garcia M."/>
            <person name="Sanchez-Ramirez S."/>
            <person name="Szollosi G.J."/>
            <person name="Szarkandi J.G."/>
            <person name="Papp V."/>
            <person name="Albert L."/>
            <person name="Andreopoulos W."/>
            <person name="Angelini C."/>
            <person name="Antonin V."/>
            <person name="Barry K.W."/>
            <person name="Bougher N.L."/>
            <person name="Buchanan P."/>
            <person name="Buyck B."/>
            <person name="Bense V."/>
            <person name="Catcheside P."/>
            <person name="Chovatia M."/>
            <person name="Cooper J."/>
            <person name="Damon W."/>
            <person name="Desjardin D."/>
            <person name="Finy P."/>
            <person name="Geml J."/>
            <person name="Haridas S."/>
            <person name="Hughes K."/>
            <person name="Justo A."/>
            <person name="Karasinski D."/>
            <person name="Kautmanova I."/>
            <person name="Kiss B."/>
            <person name="Kocsube S."/>
            <person name="Kotiranta H."/>
            <person name="LaButti K.M."/>
            <person name="Lechner B.E."/>
            <person name="Liimatainen K."/>
            <person name="Lipzen A."/>
            <person name="Lukacs Z."/>
            <person name="Mihaltcheva S."/>
            <person name="Morgado L.N."/>
            <person name="Niskanen T."/>
            <person name="Noordeloos M.E."/>
            <person name="Ohm R.A."/>
            <person name="Ortiz-Santana B."/>
            <person name="Ovrebo C."/>
            <person name="Racz N."/>
            <person name="Riley R."/>
            <person name="Savchenko A."/>
            <person name="Shiryaev A."/>
            <person name="Soop K."/>
            <person name="Spirin V."/>
            <person name="Szebenyi C."/>
            <person name="Tomsovsky M."/>
            <person name="Tulloss R.E."/>
            <person name="Uehling J."/>
            <person name="Grigoriev I.V."/>
            <person name="Vagvolgyi C."/>
            <person name="Papp T."/>
            <person name="Martin F.M."/>
            <person name="Miettinen O."/>
            <person name="Hibbett D.S."/>
            <person name="Nagy L.G."/>
        </authorList>
    </citation>
    <scope>NUCLEOTIDE SEQUENCE [LARGE SCALE GENOMIC DNA]</scope>
    <source>
        <strain evidence="2 3">HHB13444</strain>
    </source>
</reference>
<dbReference type="AlphaFoldDB" id="A0A5C3NSA9"/>
<name>A0A5C3NSA9_9APHY</name>
<keyword evidence="1" id="KW-0732">Signal</keyword>
<dbReference type="EMBL" id="ML212095">
    <property type="protein sequence ID" value="TFK79278.1"/>
    <property type="molecule type" value="Genomic_DNA"/>
</dbReference>
<sequence length="132" mass="14305">MSLHHLRRLPFVGLLATFLVSFNPAGFLTSPTYATTPFVILEGVVGRVLEHAPTFCPMATSSVAAERTFQAAASLRRDPIRVVADTWSSPRGVCFYMRTAIIPGWGSVLLSVAEMEGVDDDDDDLPALVPLD</sequence>